<dbReference type="InterPro" id="IPR039670">
    <property type="entry name" value="NPC2-like"/>
</dbReference>
<keyword evidence="3" id="KW-0964">Secreted</keyword>
<evidence type="ECO:0000256" key="2">
    <source>
        <dbReference type="ARBA" id="ARBA00006370"/>
    </source>
</evidence>
<feature type="domain" description="MD-2-related lipid-recognition" evidence="5">
    <location>
        <begin position="20"/>
        <end position="155"/>
    </location>
</feature>
<evidence type="ECO:0000259" key="5">
    <source>
        <dbReference type="SMART" id="SM00737"/>
    </source>
</evidence>
<dbReference type="Pfam" id="PF02221">
    <property type="entry name" value="E1_DerP2_DerF2"/>
    <property type="match status" value="1"/>
</dbReference>
<accession>A0ABD0KND1</accession>
<evidence type="ECO:0000256" key="3">
    <source>
        <dbReference type="ARBA" id="ARBA00022525"/>
    </source>
</evidence>
<gene>
    <name evidence="6" type="ORF">BaRGS_00020079</name>
</gene>
<evidence type="ECO:0000256" key="4">
    <source>
        <dbReference type="SAM" id="SignalP"/>
    </source>
</evidence>
<comment type="caution">
    <text evidence="6">The sequence shown here is derived from an EMBL/GenBank/DDBJ whole genome shotgun (WGS) entry which is preliminary data.</text>
</comment>
<evidence type="ECO:0000256" key="1">
    <source>
        <dbReference type="ARBA" id="ARBA00004613"/>
    </source>
</evidence>
<evidence type="ECO:0000313" key="6">
    <source>
        <dbReference type="EMBL" id="KAK7488626.1"/>
    </source>
</evidence>
<dbReference type="PANTHER" id="PTHR11306">
    <property type="entry name" value="NIEMANN PICK TYPE C2 PROTEIN NPC2-RELATED"/>
    <property type="match status" value="1"/>
</dbReference>
<comment type="similarity">
    <text evidence="2">Belongs to the NPC2 family.</text>
</comment>
<dbReference type="Gene3D" id="2.60.40.770">
    <property type="match status" value="1"/>
</dbReference>
<sequence length="187" mass="21086">MMKGFFFVVVVLSNCALVRTEDCEIKDPPRCDLSEPQVVNSVKANATCPDDVVTLVVGETYKLDVNFTPVKEAENATSVVEVYFLGLKIPVHITDADACEHKGIKCPLKANQTYDFEPVFEVKPRMPISIELKATLSWSLVDENKEDIFCTRVDVVVKPKPTDTAQFYLPFQPVHDSQREMTFREVP</sequence>
<protein>
    <recommendedName>
        <fullName evidence="5">MD-2-related lipid-recognition domain-containing protein</fullName>
    </recommendedName>
</protein>
<feature type="chain" id="PRO_5044800708" description="MD-2-related lipid-recognition domain-containing protein" evidence="4">
    <location>
        <begin position="21"/>
        <end position="187"/>
    </location>
</feature>
<dbReference type="InterPro" id="IPR003172">
    <property type="entry name" value="ML_dom"/>
</dbReference>
<dbReference type="Proteomes" id="UP001519460">
    <property type="component" value="Unassembled WGS sequence"/>
</dbReference>
<feature type="signal peptide" evidence="4">
    <location>
        <begin position="1"/>
        <end position="20"/>
    </location>
</feature>
<dbReference type="PANTHER" id="PTHR11306:SF68">
    <property type="entry name" value="NPC INTRACELLULAR CHOLESTEROL TRANSPORTER 2"/>
    <property type="match status" value="1"/>
</dbReference>
<organism evidence="6 7">
    <name type="scientific">Batillaria attramentaria</name>
    <dbReference type="NCBI Taxonomy" id="370345"/>
    <lineage>
        <taxon>Eukaryota</taxon>
        <taxon>Metazoa</taxon>
        <taxon>Spiralia</taxon>
        <taxon>Lophotrochozoa</taxon>
        <taxon>Mollusca</taxon>
        <taxon>Gastropoda</taxon>
        <taxon>Caenogastropoda</taxon>
        <taxon>Sorbeoconcha</taxon>
        <taxon>Cerithioidea</taxon>
        <taxon>Batillariidae</taxon>
        <taxon>Batillaria</taxon>
    </lineage>
</organism>
<proteinExistence type="inferred from homology"/>
<reference evidence="6 7" key="1">
    <citation type="journal article" date="2023" name="Sci. Data">
        <title>Genome assembly of the Korean intertidal mud-creeper Batillaria attramentaria.</title>
        <authorList>
            <person name="Patra A.K."/>
            <person name="Ho P.T."/>
            <person name="Jun S."/>
            <person name="Lee S.J."/>
            <person name="Kim Y."/>
            <person name="Won Y.J."/>
        </authorList>
    </citation>
    <scope>NUCLEOTIDE SEQUENCE [LARGE SCALE GENOMIC DNA]</scope>
    <source>
        <strain evidence="6">Wonlab-2016</strain>
    </source>
</reference>
<comment type="subcellular location">
    <subcellularLocation>
        <location evidence="1">Secreted</location>
    </subcellularLocation>
</comment>
<dbReference type="SMART" id="SM00737">
    <property type="entry name" value="ML"/>
    <property type="match status" value="1"/>
</dbReference>
<dbReference type="InterPro" id="IPR014756">
    <property type="entry name" value="Ig_E-set"/>
</dbReference>
<dbReference type="AlphaFoldDB" id="A0ABD0KND1"/>
<dbReference type="FunFam" id="2.60.40.770:FF:000001">
    <property type="entry name" value="NPC intracellular cholesterol transporter 2"/>
    <property type="match status" value="1"/>
</dbReference>
<dbReference type="EMBL" id="JACVVK020000148">
    <property type="protein sequence ID" value="KAK7488626.1"/>
    <property type="molecule type" value="Genomic_DNA"/>
</dbReference>
<keyword evidence="7" id="KW-1185">Reference proteome</keyword>
<keyword evidence="4" id="KW-0732">Signal</keyword>
<evidence type="ECO:0000313" key="7">
    <source>
        <dbReference type="Proteomes" id="UP001519460"/>
    </source>
</evidence>
<dbReference type="SUPFAM" id="SSF81296">
    <property type="entry name" value="E set domains"/>
    <property type="match status" value="1"/>
</dbReference>
<name>A0ABD0KND1_9CAEN</name>
<dbReference type="GO" id="GO:0005576">
    <property type="term" value="C:extracellular region"/>
    <property type="evidence" value="ECO:0007669"/>
    <property type="project" value="UniProtKB-SubCell"/>
</dbReference>